<dbReference type="RefSeq" id="WP_379875715.1">
    <property type="nucleotide sequence ID" value="NZ_JBHUIP010000005.1"/>
</dbReference>
<name>A0ABW5DNQ1_9PROT</name>
<dbReference type="EMBL" id="JBHUIP010000005">
    <property type="protein sequence ID" value="MFD2262748.1"/>
    <property type="molecule type" value="Genomic_DNA"/>
</dbReference>
<proteinExistence type="predicted"/>
<evidence type="ECO:0000313" key="1">
    <source>
        <dbReference type="EMBL" id="MFD2262748.1"/>
    </source>
</evidence>
<organism evidence="1 2">
    <name type="scientific">Lacibacterium aquatile</name>
    <dbReference type="NCBI Taxonomy" id="1168082"/>
    <lineage>
        <taxon>Bacteria</taxon>
        <taxon>Pseudomonadati</taxon>
        <taxon>Pseudomonadota</taxon>
        <taxon>Alphaproteobacteria</taxon>
        <taxon>Rhodospirillales</taxon>
        <taxon>Rhodospirillaceae</taxon>
    </lineage>
</organism>
<sequence>MPITPETIRSLADQDIPFPVKNLALGDDGLITHEAASTLGFHFTLHGRRWDADVAVQADKGGIVTVSHLAGPMPYSIDGVDRRQAVQQILQACPARGGLAIRITRKMELCVEVSAPLSGPLDDSGVLSGAIALALKGEDWLPVIEHFTRKR</sequence>
<dbReference type="Proteomes" id="UP001597295">
    <property type="component" value="Unassembled WGS sequence"/>
</dbReference>
<comment type="caution">
    <text evidence="1">The sequence shown here is derived from an EMBL/GenBank/DDBJ whole genome shotgun (WGS) entry which is preliminary data.</text>
</comment>
<accession>A0ABW5DNQ1</accession>
<keyword evidence="2" id="KW-1185">Reference proteome</keyword>
<protein>
    <submittedName>
        <fullName evidence="1">Uncharacterized protein</fullName>
    </submittedName>
</protein>
<evidence type="ECO:0000313" key="2">
    <source>
        <dbReference type="Proteomes" id="UP001597295"/>
    </source>
</evidence>
<gene>
    <name evidence="1" type="ORF">ACFSM5_07595</name>
</gene>
<reference evidence="2" key="1">
    <citation type="journal article" date="2019" name="Int. J. Syst. Evol. Microbiol.">
        <title>The Global Catalogue of Microorganisms (GCM) 10K type strain sequencing project: providing services to taxonomists for standard genome sequencing and annotation.</title>
        <authorList>
            <consortium name="The Broad Institute Genomics Platform"/>
            <consortium name="The Broad Institute Genome Sequencing Center for Infectious Disease"/>
            <person name="Wu L."/>
            <person name="Ma J."/>
        </authorList>
    </citation>
    <scope>NUCLEOTIDE SEQUENCE [LARGE SCALE GENOMIC DNA]</scope>
    <source>
        <strain evidence="2">CGMCC 1.19062</strain>
    </source>
</reference>